<dbReference type="GO" id="GO:0046872">
    <property type="term" value="F:metal ion binding"/>
    <property type="evidence" value="ECO:0007669"/>
    <property type="project" value="UniProtKB-KW"/>
</dbReference>
<feature type="transmembrane region" description="Helical" evidence="12">
    <location>
        <begin position="111"/>
        <end position="134"/>
    </location>
</feature>
<feature type="transmembrane region" description="Helical" evidence="12">
    <location>
        <begin position="154"/>
        <end position="177"/>
    </location>
</feature>
<keyword evidence="7" id="KW-0479">Metal-binding</keyword>
<feature type="transmembrane region" description="Helical" evidence="12">
    <location>
        <begin position="321"/>
        <end position="342"/>
    </location>
</feature>
<evidence type="ECO:0000256" key="12">
    <source>
        <dbReference type="SAM" id="Phobius"/>
    </source>
</evidence>
<evidence type="ECO:0000256" key="9">
    <source>
        <dbReference type="ARBA" id="ARBA00022989"/>
    </source>
</evidence>
<accession>A0AAW5HR75</accession>
<protein>
    <submittedName>
        <fullName evidence="13">Cytochrome d ubiquinol oxidase subunit II</fullName>
    </submittedName>
</protein>
<dbReference type="GO" id="GO:0005886">
    <property type="term" value="C:plasma membrane"/>
    <property type="evidence" value="ECO:0007669"/>
    <property type="project" value="UniProtKB-SubCell"/>
</dbReference>
<evidence type="ECO:0000256" key="8">
    <source>
        <dbReference type="ARBA" id="ARBA00022982"/>
    </source>
</evidence>
<organism evidence="13 14">
    <name type="scientific">Pseudomonas putida</name>
    <name type="common">Arthrobacter siderocapsulatus</name>
    <dbReference type="NCBI Taxonomy" id="303"/>
    <lineage>
        <taxon>Bacteria</taxon>
        <taxon>Pseudomonadati</taxon>
        <taxon>Pseudomonadota</taxon>
        <taxon>Gammaproteobacteria</taxon>
        <taxon>Pseudomonadales</taxon>
        <taxon>Pseudomonadaceae</taxon>
        <taxon>Pseudomonas</taxon>
    </lineage>
</organism>
<comment type="similarity">
    <text evidence="2">Belongs to the cytochrome ubiquinol oxidase subunit 2 family.</text>
</comment>
<keyword evidence="10" id="KW-0408">Iron</keyword>
<sequence length="369" mass="38762">MDHELLKFIWWLLIGALLIGLVIVEGLDLGARVLLPFMQGQSGAALQPVRPASLPRRIKLLWLLALSCTLSAAWPTVGWLPGLGGLIGVLALRCEPCGQATRSLRTWTAQVIGLMPAMLIGVVLGNLLLGMPFSRCAGQVSHFHGTLSGLFRPFALLVGLVSLSMLCQLGATWAMLRGAGSLRPAARQLACRAGVVFLISFSTAALWLAADLRGYTLAEGGHSAALCMPGQWVVLPGNTGWQANFRAWPAAILAPVLAVGGTILSLCAAARGRAGLAVVASALTITAMLCCVGVALFPFIVPSSVQLSASMTVWNAASGEKTMGMMLIFASVLMPMLLAYTVGAGLTSRNRLSQVAVVDSFQHSTRPIL</sequence>
<keyword evidence="9 12" id="KW-1133">Transmembrane helix</keyword>
<dbReference type="PANTHER" id="PTHR43141">
    <property type="entry name" value="CYTOCHROME BD2 SUBUNIT II"/>
    <property type="match status" value="1"/>
</dbReference>
<comment type="subcellular location">
    <subcellularLocation>
        <location evidence="1">Cell membrane</location>
        <topology evidence="1">Multi-pass membrane protein</topology>
    </subcellularLocation>
</comment>
<reference evidence="13" key="2">
    <citation type="submission" date="2023-08" db="EMBL/GenBank/DDBJ databases">
        <title>Isolation, Identification, Denitrification Characteristics of A Highly Efficient Aerobic Denitrifying Bacterial Strain DS2.</title>
        <authorList>
            <person name="Wang H."/>
        </authorList>
    </citation>
    <scope>NUCLEOTIDE SEQUENCE</scope>
    <source>
        <strain evidence="13">DS2</strain>
    </source>
</reference>
<evidence type="ECO:0000313" key="14">
    <source>
        <dbReference type="Proteomes" id="UP001202943"/>
    </source>
</evidence>
<keyword evidence="8" id="KW-0249">Electron transport</keyword>
<evidence type="ECO:0000256" key="7">
    <source>
        <dbReference type="ARBA" id="ARBA00022723"/>
    </source>
</evidence>
<name>A0AAW5HR75_PSEPU</name>
<dbReference type="EMBL" id="JAMHFX010000219">
    <property type="protein sequence ID" value="MCO1623332.1"/>
    <property type="molecule type" value="Genomic_DNA"/>
</dbReference>
<dbReference type="AlphaFoldDB" id="A0AAW5HR75"/>
<evidence type="ECO:0000256" key="4">
    <source>
        <dbReference type="ARBA" id="ARBA00022475"/>
    </source>
</evidence>
<dbReference type="Proteomes" id="UP001202943">
    <property type="component" value="Unassembled WGS sequence"/>
</dbReference>
<keyword evidence="3" id="KW-0813">Transport</keyword>
<evidence type="ECO:0000256" key="1">
    <source>
        <dbReference type="ARBA" id="ARBA00004651"/>
    </source>
</evidence>
<dbReference type="Pfam" id="PF02322">
    <property type="entry name" value="Cyt_bd_oxida_II"/>
    <property type="match status" value="1"/>
</dbReference>
<dbReference type="RefSeq" id="WP_252461131.1">
    <property type="nucleotide sequence ID" value="NZ_JAMHFX010000219.1"/>
</dbReference>
<dbReference type="GO" id="GO:0016682">
    <property type="term" value="F:oxidoreductase activity, acting on diphenols and related substances as donors, oxygen as acceptor"/>
    <property type="evidence" value="ECO:0007669"/>
    <property type="project" value="TreeGrafter"/>
</dbReference>
<feature type="transmembrane region" description="Helical" evidence="12">
    <location>
        <begin position="60"/>
        <end position="90"/>
    </location>
</feature>
<dbReference type="PANTHER" id="PTHR43141:SF5">
    <property type="entry name" value="CYTOCHROME BD-I UBIQUINOL OXIDASE SUBUNIT 2"/>
    <property type="match status" value="1"/>
</dbReference>
<keyword evidence="6 12" id="KW-0812">Transmembrane</keyword>
<proteinExistence type="inferred from homology"/>
<gene>
    <name evidence="13" type="primary">cydB</name>
    <name evidence="13" type="ORF">M8C81_22310</name>
</gene>
<evidence type="ECO:0000256" key="10">
    <source>
        <dbReference type="ARBA" id="ARBA00023004"/>
    </source>
</evidence>
<keyword evidence="4" id="KW-1003">Cell membrane</keyword>
<keyword evidence="5" id="KW-0349">Heme</keyword>
<feature type="transmembrane region" description="Helical" evidence="12">
    <location>
        <begin position="189"/>
        <end position="210"/>
    </location>
</feature>
<dbReference type="NCBIfam" id="TIGR00203">
    <property type="entry name" value="cydB"/>
    <property type="match status" value="1"/>
</dbReference>
<comment type="caution">
    <text evidence="13">The sequence shown here is derived from an EMBL/GenBank/DDBJ whole genome shotgun (WGS) entry which is preliminary data.</text>
</comment>
<keyword evidence="11 12" id="KW-0472">Membrane</keyword>
<dbReference type="GO" id="GO:0070069">
    <property type="term" value="C:cytochrome complex"/>
    <property type="evidence" value="ECO:0007669"/>
    <property type="project" value="TreeGrafter"/>
</dbReference>
<dbReference type="InterPro" id="IPR003317">
    <property type="entry name" value="Cyt-d_oxidase_su2"/>
</dbReference>
<evidence type="ECO:0000256" key="11">
    <source>
        <dbReference type="ARBA" id="ARBA00023136"/>
    </source>
</evidence>
<feature type="transmembrane region" description="Helical" evidence="12">
    <location>
        <begin position="247"/>
        <end position="269"/>
    </location>
</feature>
<evidence type="ECO:0000256" key="6">
    <source>
        <dbReference type="ARBA" id="ARBA00022692"/>
    </source>
</evidence>
<dbReference type="GO" id="GO:0009055">
    <property type="term" value="F:electron transfer activity"/>
    <property type="evidence" value="ECO:0007669"/>
    <property type="project" value="TreeGrafter"/>
</dbReference>
<evidence type="ECO:0000256" key="3">
    <source>
        <dbReference type="ARBA" id="ARBA00022448"/>
    </source>
</evidence>
<dbReference type="GO" id="GO:0019646">
    <property type="term" value="P:aerobic electron transport chain"/>
    <property type="evidence" value="ECO:0007669"/>
    <property type="project" value="TreeGrafter"/>
</dbReference>
<reference evidence="13" key="1">
    <citation type="submission" date="2022-05" db="EMBL/GenBank/DDBJ databases">
        <authorList>
            <person name="Yi M."/>
        </authorList>
    </citation>
    <scope>NUCLEOTIDE SEQUENCE</scope>
    <source>
        <strain evidence="13">DS2</strain>
    </source>
</reference>
<evidence type="ECO:0000256" key="2">
    <source>
        <dbReference type="ARBA" id="ARBA00007543"/>
    </source>
</evidence>
<feature type="transmembrane region" description="Helical" evidence="12">
    <location>
        <begin position="276"/>
        <end position="301"/>
    </location>
</feature>
<feature type="transmembrane region" description="Helical" evidence="12">
    <location>
        <begin position="9"/>
        <end position="27"/>
    </location>
</feature>
<evidence type="ECO:0000313" key="13">
    <source>
        <dbReference type="EMBL" id="MCO1623332.1"/>
    </source>
</evidence>
<evidence type="ECO:0000256" key="5">
    <source>
        <dbReference type="ARBA" id="ARBA00022617"/>
    </source>
</evidence>